<feature type="compositionally biased region" description="Basic and acidic residues" evidence="1">
    <location>
        <begin position="80"/>
        <end position="98"/>
    </location>
</feature>
<proteinExistence type="predicted"/>
<dbReference type="Pfam" id="PF03665">
    <property type="entry name" value="UPF0172"/>
    <property type="match status" value="2"/>
</dbReference>
<dbReference type="AlphaFoldDB" id="A0A9P5T5J6"/>
<organism evidence="2 3">
    <name type="scientific">Russula ochroleuca</name>
    <dbReference type="NCBI Taxonomy" id="152965"/>
    <lineage>
        <taxon>Eukaryota</taxon>
        <taxon>Fungi</taxon>
        <taxon>Dikarya</taxon>
        <taxon>Basidiomycota</taxon>
        <taxon>Agaricomycotina</taxon>
        <taxon>Agaricomycetes</taxon>
        <taxon>Russulales</taxon>
        <taxon>Russulaceae</taxon>
        <taxon>Russula</taxon>
    </lineage>
</organism>
<evidence type="ECO:0000313" key="2">
    <source>
        <dbReference type="EMBL" id="KAF8476320.1"/>
    </source>
</evidence>
<dbReference type="PANTHER" id="PTHR12941">
    <property type="entry name" value="ER MEMBRANE PROTEIN COMPLEX"/>
    <property type="match status" value="1"/>
</dbReference>
<reference evidence="2" key="1">
    <citation type="submission" date="2019-10" db="EMBL/GenBank/DDBJ databases">
        <authorList>
            <consortium name="DOE Joint Genome Institute"/>
            <person name="Kuo A."/>
            <person name="Miyauchi S."/>
            <person name="Kiss E."/>
            <person name="Drula E."/>
            <person name="Kohler A."/>
            <person name="Sanchez-Garcia M."/>
            <person name="Andreopoulos B."/>
            <person name="Barry K.W."/>
            <person name="Bonito G."/>
            <person name="Buee M."/>
            <person name="Carver A."/>
            <person name="Chen C."/>
            <person name="Cichocki N."/>
            <person name="Clum A."/>
            <person name="Culley D."/>
            <person name="Crous P.W."/>
            <person name="Fauchery L."/>
            <person name="Girlanda M."/>
            <person name="Hayes R."/>
            <person name="Keri Z."/>
            <person name="LaButti K."/>
            <person name="Lipzen A."/>
            <person name="Lombard V."/>
            <person name="Magnuson J."/>
            <person name="Maillard F."/>
            <person name="Morin E."/>
            <person name="Murat C."/>
            <person name="Nolan M."/>
            <person name="Ohm R."/>
            <person name="Pangilinan J."/>
            <person name="Pereira M."/>
            <person name="Perotto S."/>
            <person name="Peter M."/>
            <person name="Riley R."/>
            <person name="Sitrit Y."/>
            <person name="Stielow B."/>
            <person name="Szollosi G."/>
            <person name="Zifcakova L."/>
            <person name="Stursova M."/>
            <person name="Spatafora J.W."/>
            <person name="Tedersoo L."/>
            <person name="Vaario L.-M."/>
            <person name="Yamada A."/>
            <person name="Yan M."/>
            <person name="Wang P."/>
            <person name="Xu J."/>
            <person name="Bruns T."/>
            <person name="Baldrian P."/>
            <person name="Vilgalys R."/>
            <person name="Henrissat B."/>
            <person name="Grigoriev I.V."/>
            <person name="Hibbett D."/>
            <person name="Nagy L.G."/>
            <person name="Martin F.M."/>
        </authorList>
    </citation>
    <scope>NUCLEOTIDE SEQUENCE</scope>
    <source>
        <strain evidence="2">Prilba</strain>
    </source>
</reference>
<keyword evidence="3" id="KW-1185">Reference proteome</keyword>
<dbReference type="Proteomes" id="UP000759537">
    <property type="component" value="Unassembled WGS sequence"/>
</dbReference>
<accession>A0A9P5T5J6</accession>
<gene>
    <name evidence="2" type="ORF">DFH94DRAFT_107885</name>
</gene>
<dbReference type="InterPro" id="IPR005366">
    <property type="entry name" value="EMC8/9"/>
</dbReference>
<dbReference type="EMBL" id="WHVB01000015">
    <property type="protein sequence ID" value="KAF8476320.1"/>
    <property type="molecule type" value="Genomic_DNA"/>
</dbReference>
<name>A0A9P5T5J6_9AGAM</name>
<evidence type="ECO:0000256" key="1">
    <source>
        <dbReference type="SAM" id="MobiDB-lite"/>
    </source>
</evidence>
<protein>
    <submittedName>
        <fullName evidence="2">Uncharacterized protein</fullName>
    </submittedName>
</protein>
<reference evidence="2" key="2">
    <citation type="journal article" date="2020" name="Nat. Commun.">
        <title>Large-scale genome sequencing of mycorrhizal fungi provides insights into the early evolution of symbiotic traits.</title>
        <authorList>
            <person name="Miyauchi S."/>
            <person name="Kiss E."/>
            <person name="Kuo A."/>
            <person name="Drula E."/>
            <person name="Kohler A."/>
            <person name="Sanchez-Garcia M."/>
            <person name="Morin E."/>
            <person name="Andreopoulos B."/>
            <person name="Barry K.W."/>
            <person name="Bonito G."/>
            <person name="Buee M."/>
            <person name="Carver A."/>
            <person name="Chen C."/>
            <person name="Cichocki N."/>
            <person name="Clum A."/>
            <person name="Culley D."/>
            <person name="Crous P.W."/>
            <person name="Fauchery L."/>
            <person name="Girlanda M."/>
            <person name="Hayes R.D."/>
            <person name="Keri Z."/>
            <person name="LaButti K."/>
            <person name="Lipzen A."/>
            <person name="Lombard V."/>
            <person name="Magnuson J."/>
            <person name="Maillard F."/>
            <person name="Murat C."/>
            <person name="Nolan M."/>
            <person name="Ohm R.A."/>
            <person name="Pangilinan J."/>
            <person name="Pereira M.F."/>
            <person name="Perotto S."/>
            <person name="Peter M."/>
            <person name="Pfister S."/>
            <person name="Riley R."/>
            <person name="Sitrit Y."/>
            <person name="Stielow J.B."/>
            <person name="Szollosi G."/>
            <person name="Zifcakova L."/>
            <person name="Stursova M."/>
            <person name="Spatafora J.W."/>
            <person name="Tedersoo L."/>
            <person name="Vaario L.M."/>
            <person name="Yamada A."/>
            <person name="Yan M."/>
            <person name="Wang P."/>
            <person name="Xu J."/>
            <person name="Bruns T."/>
            <person name="Baldrian P."/>
            <person name="Vilgalys R."/>
            <person name="Dunand C."/>
            <person name="Henrissat B."/>
            <person name="Grigoriev I.V."/>
            <person name="Hibbett D."/>
            <person name="Nagy L.G."/>
            <person name="Martin F.M."/>
        </authorList>
    </citation>
    <scope>NUCLEOTIDE SEQUENCE</scope>
    <source>
        <strain evidence="2">Prilba</strain>
    </source>
</reference>
<comment type="caution">
    <text evidence="2">The sequence shown here is derived from an EMBL/GenBank/DDBJ whole genome shotgun (WGS) entry which is preliminary data.</text>
</comment>
<feature type="region of interest" description="Disordered" evidence="1">
    <location>
        <begin position="75"/>
        <end position="141"/>
    </location>
</feature>
<evidence type="ECO:0000313" key="3">
    <source>
        <dbReference type="Proteomes" id="UP000759537"/>
    </source>
</evidence>
<feature type="compositionally biased region" description="Polar residues" evidence="1">
    <location>
        <begin position="111"/>
        <end position="137"/>
    </location>
</feature>
<dbReference type="GO" id="GO:0072546">
    <property type="term" value="C:EMC complex"/>
    <property type="evidence" value="ECO:0007669"/>
    <property type="project" value="InterPro"/>
</dbReference>
<sequence length="388" mass="43679">MVLVHDNDLKCIEGAIPQPETLQPDTLMEFFRVHAPTIRQFQCEYFSRNESESEAEEAIATVATISQNVFEASLDEEHESPDLDRRTFDAELDKRSTPDDTEGQFKMQAYTRRQSLPNPAPSSPSFLRSRQPTTVKVSTLDPPLPSSDLHLPGFRSMSSPIFRLKDLAYTKLIIHALKYPRESVNGLLLGQLEASNAPIDIVDAVPLQHHRTKLSPGYISETEVHTMDVGLRMVRSSPRLLPSVTLNRVYIFGARYTTTYTDSCQLHVVGFYEVPESFGDRTLSKVGELVAAKIKESDFPTPVVLVLDRSMLDDESGAALVSYVSESPSSTSFHQEEDIVRFDVRIPFQAQFLARRRDIQDSFGDFSDYLRDNEVDFLVNGAILEALN</sequence>
<dbReference type="OrthoDB" id="194468at2759"/>
<dbReference type="PANTHER" id="PTHR12941:SF10">
    <property type="entry name" value="ER MEMBRANE PROTEIN COMPLEX SUBUNIT 8_9 HOMOLOG"/>
    <property type="match status" value="1"/>
</dbReference>